<feature type="compositionally biased region" description="Low complexity" evidence="1">
    <location>
        <begin position="228"/>
        <end position="237"/>
    </location>
</feature>
<feature type="compositionally biased region" description="Low complexity" evidence="1">
    <location>
        <begin position="189"/>
        <end position="202"/>
    </location>
</feature>
<dbReference type="EMBL" id="JAGGLC010000004">
    <property type="protein sequence ID" value="MBP1987615.1"/>
    <property type="molecule type" value="Genomic_DNA"/>
</dbReference>
<dbReference type="InterPro" id="IPR054314">
    <property type="entry name" value="Gins51_C"/>
</dbReference>
<organism evidence="3 4">
    <name type="scientific">Halolamina salifodinae</name>
    <dbReference type="NCBI Taxonomy" id="1202767"/>
    <lineage>
        <taxon>Archaea</taxon>
        <taxon>Methanobacteriati</taxon>
        <taxon>Methanobacteriota</taxon>
        <taxon>Stenosarchaea group</taxon>
        <taxon>Halobacteria</taxon>
        <taxon>Halobacteriales</taxon>
        <taxon>Haloferacaceae</taxon>
    </lineage>
</organism>
<dbReference type="Gene3D" id="1.20.58.1030">
    <property type="match status" value="1"/>
</dbReference>
<dbReference type="Proteomes" id="UP000823736">
    <property type="component" value="Unassembled WGS sequence"/>
</dbReference>
<proteinExistence type="predicted"/>
<evidence type="ECO:0000256" key="1">
    <source>
        <dbReference type="SAM" id="MobiDB-lite"/>
    </source>
</evidence>
<reference evidence="3" key="1">
    <citation type="submission" date="2021-03" db="EMBL/GenBank/DDBJ databases">
        <title>Genomic Encyclopedia of Type Strains, Phase IV (KMG-IV): sequencing the most valuable type-strain genomes for metagenomic binning, comparative biology and taxonomic classification.</title>
        <authorList>
            <person name="Goeker M."/>
        </authorList>
    </citation>
    <scope>NUCLEOTIDE SEQUENCE</scope>
    <source>
        <strain evidence="3">DSM 26232</strain>
    </source>
</reference>
<dbReference type="RefSeq" id="WP_209491975.1">
    <property type="nucleotide sequence ID" value="NZ_JAGGLC010000004.1"/>
</dbReference>
<dbReference type="Pfam" id="PF22090">
    <property type="entry name" value="Gins51_C"/>
    <property type="match status" value="1"/>
</dbReference>
<feature type="region of interest" description="Disordered" evidence="1">
    <location>
        <begin position="1"/>
        <end position="20"/>
    </location>
</feature>
<evidence type="ECO:0000259" key="2">
    <source>
        <dbReference type="Pfam" id="PF22090"/>
    </source>
</evidence>
<evidence type="ECO:0000313" key="4">
    <source>
        <dbReference type="Proteomes" id="UP000823736"/>
    </source>
</evidence>
<feature type="region of interest" description="Disordered" evidence="1">
    <location>
        <begin position="41"/>
        <end position="65"/>
    </location>
</feature>
<dbReference type="OrthoDB" id="157576at2157"/>
<evidence type="ECO:0000313" key="3">
    <source>
        <dbReference type="EMBL" id="MBP1987615.1"/>
    </source>
</evidence>
<dbReference type="CDD" id="cd11714">
    <property type="entry name" value="GINS_A_archaea"/>
    <property type="match status" value="1"/>
</dbReference>
<dbReference type="Gene3D" id="3.40.5.50">
    <property type="match status" value="1"/>
</dbReference>
<feature type="compositionally biased region" description="Basic and acidic residues" evidence="1">
    <location>
        <begin position="11"/>
        <end position="20"/>
    </location>
</feature>
<accession>A0A8T4H1Y2</accession>
<comment type="caution">
    <text evidence="3">The sequence shown here is derived from an EMBL/GenBank/DDBJ whole genome shotgun (WGS) entry which is preliminary data.</text>
</comment>
<sequence>MDIDELQTVQSKERQKDSLQHLRDSFYEDVAAYIEELKAERDRVADETDDPFSDPEVSQLSDDIERGEDVVEAIYERRVGKVVKMASFAAADMPVEEEGLTTQERDLFEDMVGRIGENRSRVLDILAGEGDSMPTSPGGAPGAQPAPTEETSAPERSPSPEPDPEPEPSTADTDDSAPARTEPAVGTGSTEPASESPSDAPSEVPPEELDESKTPPAPPEEGMDPRSDGGVAAEAVAGGDGSPVPAGPAEDATGADEDAARTTVRVTEDVGRLLGVDDREYELKRDDVVSLPEDNADALLQREAAERLW</sequence>
<feature type="region of interest" description="Disordered" evidence="1">
    <location>
        <begin position="123"/>
        <end position="264"/>
    </location>
</feature>
<gene>
    <name evidence="3" type="ORF">J2753_002116</name>
</gene>
<name>A0A8T4H1Y2_9EURY</name>
<feature type="domain" description="Gins51 C-terminal" evidence="2">
    <location>
        <begin position="263"/>
        <end position="308"/>
    </location>
</feature>
<keyword evidence="4" id="KW-1185">Reference proteome</keyword>
<protein>
    <submittedName>
        <fullName evidence="3">DNA replication factor GINS</fullName>
    </submittedName>
</protein>
<feature type="compositionally biased region" description="Low complexity" evidence="1">
    <location>
        <begin position="142"/>
        <end position="156"/>
    </location>
</feature>
<dbReference type="AlphaFoldDB" id="A0A8T4H1Y2"/>